<evidence type="ECO:0000256" key="1">
    <source>
        <dbReference type="SAM" id="MobiDB-lite"/>
    </source>
</evidence>
<protein>
    <submittedName>
        <fullName evidence="2">Serine/arginine repetitive matrix protein 2</fullName>
    </submittedName>
</protein>
<feature type="region of interest" description="Disordered" evidence="1">
    <location>
        <begin position="120"/>
        <end position="174"/>
    </location>
</feature>
<dbReference type="EMBL" id="JBEZUR010000020">
    <property type="protein sequence ID" value="MEU3555512.1"/>
    <property type="molecule type" value="Genomic_DNA"/>
</dbReference>
<evidence type="ECO:0000313" key="3">
    <source>
        <dbReference type="Proteomes" id="UP001550850"/>
    </source>
</evidence>
<feature type="compositionally biased region" description="Pro residues" evidence="1">
    <location>
        <begin position="33"/>
        <end position="46"/>
    </location>
</feature>
<proteinExistence type="predicted"/>
<dbReference type="Proteomes" id="UP001550850">
    <property type="component" value="Unassembled WGS sequence"/>
</dbReference>
<reference evidence="2 3" key="1">
    <citation type="submission" date="2024-06" db="EMBL/GenBank/DDBJ databases">
        <title>The Natural Products Discovery Center: Release of the First 8490 Sequenced Strains for Exploring Actinobacteria Biosynthetic Diversity.</title>
        <authorList>
            <person name="Kalkreuter E."/>
            <person name="Kautsar S.A."/>
            <person name="Yang D."/>
            <person name="Bader C.D."/>
            <person name="Teijaro C.N."/>
            <person name="Fluegel L."/>
            <person name="Davis C.M."/>
            <person name="Simpson J.R."/>
            <person name="Lauterbach L."/>
            <person name="Steele A.D."/>
            <person name="Gui C."/>
            <person name="Meng S."/>
            <person name="Li G."/>
            <person name="Viehrig K."/>
            <person name="Ye F."/>
            <person name="Su P."/>
            <person name="Kiefer A.F."/>
            <person name="Nichols A."/>
            <person name="Cepeda A.J."/>
            <person name="Yan W."/>
            <person name="Fan B."/>
            <person name="Jiang Y."/>
            <person name="Adhikari A."/>
            <person name="Zheng C.-J."/>
            <person name="Schuster L."/>
            <person name="Cowan T.M."/>
            <person name="Smanski M.J."/>
            <person name="Chevrette M.G."/>
            <person name="De Carvalho L.P.S."/>
            <person name="Shen B."/>
        </authorList>
    </citation>
    <scope>NUCLEOTIDE SEQUENCE [LARGE SCALE GENOMIC DNA]</scope>
    <source>
        <strain evidence="2 3">NPDC038104</strain>
    </source>
</reference>
<evidence type="ECO:0000313" key="2">
    <source>
        <dbReference type="EMBL" id="MEU3555512.1"/>
    </source>
</evidence>
<sequence>MAPGGAGVRGEQLWDEDGQRWADAGGGVGRAVPPAPPVPSAPPAFLPSPAVADGGGHGSLPEAPGAPSASVPTPPPVGPATVTGGAGGGRRRLPRVTVPLLAAGALAGAAVGWWLIGGGDTERPSAPPGTAAPAPEPTGEGGVDPAGTASAVPSEDPGASASASEPALPDGYRLAEDPAGFTLAVPEDWIREKREHGVFYTPGTDRSLVQVFEVTEPGMTPLESLEITSDSLDSQPGFEQISLEETGPVEGASDAVGSDAAELVYAYDSEELGIRKQVVDCVFTADDGRMYAVLVAGPADEWPVQEEQLAVALDHFTVD</sequence>
<gene>
    <name evidence="2" type="ORF">AB0E65_15035</name>
</gene>
<organism evidence="2 3">
    <name type="scientific">Streptomyces fragilis</name>
    <dbReference type="NCBI Taxonomy" id="67301"/>
    <lineage>
        <taxon>Bacteria</taxon>
        <taxon>Bacillati</taxon>
        <taxon>Actinomycetota</taxon>
        <taxon>Actinomycetes</taxon>
        <taxon>Kitasatosporales</taxon>
        <taxon>Streptomycetaceae</taxon>
        <taxon>Streptomyces</taxon>
    </lineage>
</organism>
<keyword evidence="3" id="KW-1185">Reference proteome</keyword>
<feature type="region of interest" description="Disordered" evidence="1">
    <location>
        <begin position="1"/>
        <end position="91"/>
    </location>
</feature>
<accession>A0ABV2YIF4</accession>
<dbReference type="RefSeq" id="WP_108954724.1">
    <property type="nucleotide sequence ID" value="NZ_JASKYV010000007.1"/>
</dbReference>
<name>A0ABV2YIF4_9ACTN</name>
<comment type="caution">
    <text evidence="2">The sequence shown here is derived from an EMBL/GenBank/DDBJ whole genome shotgun (WGS) entry which is preliminary data.</text>
</comment>
<dbReference type="Gene3D" id="3.40.1000.10">
    <property type="entry name" value="Mog1/PsbP, alpha/beta/alpha sandwich"/>
    <property type="match status" value="1"/>
</dbReference>